<keyword evidence="8 9" id="KW-0472">Membrane</keyword>
<dbReference type="SUPFAM" id="SSF90123">
    <property type="entry name" value="ABC transporter transmembrane region"/>
    <property type="match status" value="1"/>
</dbReference>
<dbReference type="AlphaFoldDB" id="A0A420E5V1"/>
<evidence type="ECO:0000256" key="7">
    <source>
        <dbReference type="ARBA" id="ARBA00022989"/>
    </source>
</evidence>
<dbReference type="Pfam" id="PF00005">
    <property type="entry name" value="ABC_tran"/>
    <property type="match status" value="1"/>
</dbReference>
<evidence type="ECO:0000313" key="13">
    <source>
        <dbReference type="EMBL" id="RKF12824.1"/>
    </source>
</evidence>
<dbReference type="InterPro" id="IPR011527">
    <property type="entry name" value="ABC1_TM_dom"/>
</dbReference>
<evidence type="ECO:0000256" key="8">
    <source>
        <dbReference type="ARBA" id="ARBA00023136"/>
    </source>
</evidence>
<dbReference type="PROSITE" id="PS00211">
    <property type="entry name" value="ABC_TRANSPORTER_1"/>
    <property type="match status" value="1"/>
</dbReference>
<feature type="transmembrane region" description="Helical" evidence="9">
    <location>
        <begin position="312"/>
        <end position="330"/>
    </location>
</feature>
<feature type="transmembrane region" description="Helical" evidence="9">
    <location>
        <begin position="211"/>
        <end position="228"/>
    </location>
</feature>
<dbReference type="PANTHER" id="PTHR24221:SF248">
    <property type="entry name" value="ABC TRANSPORTER TRANSMEMBRANE REGION"/>
    <property type="match status" value="1"/>
</dbReference>
<dbReference type="PROSITE" id="PS50990">
    <property type="entry name" value="PEPTIDASE_C39"/>
    <property type="match status" value="1"/>
</dbReference>
<dbReference type="CDD" id="cd18587">
    <property type="entry name" value="ABC_6TM_LapB_like"/>
    <property type="match status" value="1"/>
</dbReference>
<comment type="caution">
    <text evidence="13">The sequence shown here is derived from an EMBL/GenBank/DDBJ whole genome shotgun (WGS) entry which is preliminary data.</text>
</comment>
<proteinExistence type="predicted"/>
<dbReference type="SMART" id="SM00382">
    <property type="entry name" value="AAA"/>
    <property type="match status" value="1"/>
</dbReference>
<evidence type="ECO:0000259" key="11">
    <source>
        <dbReference type="PROSITE" id="PS50929"/>
    </source>
</evidence>
<feature type="transmembrane region" description="Helical" evidence="9">
    <location>
        <begin position="283"/>
        <end position="306"/>
    </location>
</feature>
<dbReference type="OrthoDB" id="9806127at2"/>
<dbReference type="InterPro" id="IPR039421">
    <property type="entry name" value="Type_1_exporter"/>
</dbReference>
<organism evidence="13 14">
    <name type="scientific">Alginatibacterium sediminis</name>
    <dbReference type="NCBI Taxonomy" id="2164068"/>
    <lineage>
        <taxon>Bacteria</taxon>
        <taxon>Pseudomonadati</taxon>
        <taxon>Pseudomonadota</taxon>
        <taxon>Gammaproteobacteria</taxon>
        <taxon>Alteromonadales</taxon>
        <taxon>Alteromonadaceae</taxon>
        <taxon>Alginatibacterium</taxon>
    </lineage>
</organism>
<dbReference type="Gene3D" id="1.20.1560.10">
    <property type="entry name" value="ABC transporter type 1, transmembrane domain"/>
    <property type="match status" value="1"/>
</dbReference>
<feature type="transmembrane region" description="Helical" evidence="9">
    <location>
        <begin position="409"/>
        <end position="435"/>
    </location>
</feature>
<dbReference type="InterPro" id="IPR027417">
    <property type="entry name" value="P-loop_NTPase"/>
</dbReference>
<evidence type="ECO:0000256" key="1">
    <source>
        <dbReference type="ARBA" id="ARBA00004651"/>
    </source>
</evidence>
<dbReference type="GO" id="GO:0140359">
    <property type="term" value="F:ABC-type transporter activity"/>
    <property type="evidence" value="ECO:0007669"/>
    <property type="project" value="InterPro"/>
</dbReference>
<dbReference type="InterPro" id="IPR017871">
    <property type="entry name" value="ABC_transporter-like_CS"/>
</dbReference>
<feature type="domain" description="ABC transporter" evidence="10">
    <location>
        <begin position="487"/>
        <end position="722"/>
    </location>
</feature>
<evidence type="ECO:0000259" key="10">
    <source>
        <dbReference type="PROSITE" id="PS50893"/>
    </source>
</evidence>
<feature type="domain" description="Peptidase C39" evidence="12">
    <location>
        <begin position="20"/>
        <end position="141"/>
    </location>
</feature>
<keyword evidence="2" id="KW-0813">Transport</keyword>
<keyword evidence="7 9" id="KW-1133">Transmembrane helix</keyword>
<evidence type="ECO:0000256" key="5">
    <source>
        <dbReference type="ARBA" id="ARBA00022741"/>
    </source>
</evidence>
<feature type="transmembrane region" description="Helical" evidence="9">
    <location>
        <begin position="177"/>
        <end position="199"/>
    </location>
</feature>
<evidence type="ECO:0000256" key="3">
    <source>
        <dbReference type="ARBA" id="ARBA00022475"/>
    </source>
</evidence>
<dbReference type="GO" id="GO:0008233">
    <property type="term" value="F:peptidase activity"/>
    <property type="evidence" value="ECO:0007669"/>
    <property type="project" value="InterPro"/>
</dbReference>
<dbReference type="InterPro" id="IPR003439">
    <property type="entry name" value="ABC_transporter-like_ATP-bd"/>
</dbReference>
<dbReference type="PROSITE" id="PS50893">
    <property type="entry name" value="ABC_TRANSPORTER_2"/>
    <property type="match status" value="1"/>
</dbReference>
<keyword evidence="5" id="KW-0547">Nucleotide-binding</keyword>
<feature type="domain" description="ABC transmembrane type-1" evidence="11">
    <location>
        <begin position="177"/>
        <end position="455"/>
    </location>
</feature>
<dbReference type="GO" id="GO:0034040">
    <property type="term" value="F:ATPase-coupled lipid transmembrane transporter activity"/>
    <property type="evidence" value="ECO:0007669"/>
    <property type="project" value="TreeGrafter"/>
</dbReference>
<dbReference type="InterPro" id="IPR017750">
    <property type="entry name" value="ATPase_T1SS"/>
</dbReference>
<dbReference type="SUPFAM" id="SSF52540">
    <property type="entry name" value="P-loop containing nucleoside triphosphate hydrolases"/>
    <property type="match status" value="1"/>
</dbReference>
<evidence type="ECO:0000259" key="12">
    <source>
        <dbReference type="PROSITE" id="PS50990"/>
    </source>
</evidence>
<dbReference type="GO" id="GO:0006508">
    <property type="term" value="P:proteolysis"/>
    <property type="evidence" value="ECO:0007669"/>
    <property type="project" value="InterPro"/>
</dbReference>
<evidence type="ECO:0000256" key="6">
    <source>
        <dbReference type="ARBA" id="ARBA00022840"/>
    </source>
</evidence>
<evidence type="ECO:0000256" key="9">
    <source>
        <dbReference type="SAM" id="Phobius"/>
    </source>
</evidence>
<keyword evidence="6" id="KW-0067">ATP-binding</keyword>
<dbReference type="GO" id="GO:0016887">
    <property type="term" value="F:ATP hydrolysis activity"/>
    <property type="evidence" value="ECO:0007669"/>
    <property type="project" value="InterPro"/>
</dbReference>
<dbReference type="CDD" id="cd03245">
    <property type="entry name" value="ABCC_bacteriocin_exporters"/>
    <property type="match status" value="1"/>
</dbReference>
<dbReference type="Pfam" id="PF00664">
    <property type="entry name" value="ABC_membrane"/>
    <property type="match status" value="1"/>
</dbReference>
<protein>
    <submittedName>
        <fullName evidence="13">Type I secretion system permease/ATPase</fullName>
    </submittedName>
</protein>
<dbReference type="Proteomes" id="UP000286482">
    <property type="component" value="Unassembled WGS sequence"/>
</dbReference>
<sequence>MEQNTVSSAQIVKESELAFNAAAIDPLTSSLVFLSKFYGKPFSSTVLVAGLPVENGRLTAQLFPRAAGRAGLDAKLHKKPITKISQLLLPCVLLLDDGRSAVLMSYEDGLAQVAWPELSDSVDEIELEKLQQIYSGYCFYVRKRYRFDARSPEQHKSSKGHWFWGTIFSSMGSYRDALLASLLINLFAIASPLFVMNVYDRVVPNHAMDTLWVLSIAMLLVIVFDFALKQARSSVLDLAAKKADVLLSAKLFEKVLNMRLSSRPDSVGAFARNIQEFESIRDFITSASIIALVDLPFAILFLGIIFVVSGPVVVAPAIAMLCMIFYALWIKRRMRLEVEKGNRFSSMKNAHLIETLSGIEYLKLVGAESQFQQRWEELVGNLSTWNIAIKKIANSVSSVNSFMQQAANVCAVIVGVYFITLGELSMGGMIAAIMLSSRALAPFSQVSMLATRYNQAKSALQSLDEIMAIPDENLDRYLHRPHVEGKLEFNHVDFTYPKAQKAALNQVSFSIEPKQKVAIIGRIGAGKSSIEKLIMGFYPANAGAIRIDGIDINQISPVDLRTKIGCLPQDIHLVYGSIRDNITLGVPHVEDELIFRAAHLAGVTQFTDQDPEGLDRQVGERGMFLSGGQRQAVALARALLFNPPMLILDEPTSSMDSNSEAHVRRSIAEVTQDRTTVIITHKSSMLELVDRIIVIEQGRIVADGPKTKVLEQLKSGQLRAQSE</sequence>
<dbReference type="RefSeq" id="WP_120356831.1">
    <property type="nucleotide sequence ID" value="NZ_RAQO01000013.1"/>
</dbReference>
<name>A0A420E5V1_9ALTE</name>
<accession>A0A420E5V1</accession>
<keyword evidence="4 9" id="KW-0812">Transmembrane</keyword>
<evidence type="ECO:0000313" key="14">
    <source>
        <dbReference type="Proteomes" id="UP000286482"/>
    </source>
</evidence>
<evidence type="ECO:0000256" key="2">
    <source>
        <dbReference type="ARBA" id="ARBA00022448"/>
    </source>
</evidence>
<dbReference type="Gene3D" id="3.40.50.300">
    <property type="entry name" value="P-loop containing nucleotide triphosphate hydrolases"/>
    <property type="match status" value="1"/>
</dbReference>
<reference evidence="13 14" key="1">
    <citation type="submission" date="2018-09" db="EMBL/GenBank/DDBJ databases">
        <authorList>
            <person name="Wang Z."/>
        </authorList>
    </citation>
    <scope>NUCLEOTIDE SEQUENCE [LARGE SCALE GENOMIC DNA]</scope>
    <source>
        <strain evidence="13 14">ALS 81</strain>
    </source>
</reference>
<dbReference type="GO" id="GO:0005886">
    <property type="term" value="C:plasma membrane"/>
    <property type="evidence" value="ECO:0007669"/>
    <property type="project" value="UniProtKB-SubCell"/>
</dbReference>
<dbReference type="EMBL" id="RAQO01000013">
    <property type="protein sequence ID" value="RKF12824.1"/>
    <property type="molecule type" value="Genomic_DNA"/>
</dbReference>
<dbReference type="InterPro" id="IPR003593">
    <property type="entry name" value="AAA+_ATPase"/>
</dbReference>
<keyword evidence="3" id="KW-1003">Cell membrane</keyword>
<dbReference type="InterPro" id="IPR036640">
    <property type="entry name" value="ABC1_TM_sf"/>
</dbReference>
<dbReference type="PROSITE" id="PS50929">
    <property type="entry name" value="ABC_TM1F"/>
    <property type="match status" value="1"/>
</dbReference>
<dbReference type="NCBIfam" id="TIGR03375">
    <property type="entry name" value="type_I_sec_LssB"/>
    <property type="match status" value="1"/>
</dbReference>
<evidence type="ECO:0000256" key="4">
    <source>
        <dbReference type="ARBA" id="ARBA00022692"/>
    </source>
</evidence>
<dbReference type="InterPro" id="IPR005074">
    <property type="entry name" value="Peptidase_C39"/>
</dbReference>
<dbReference type="Gene3D" id="3.90.70.10">
    <property type="entry name" value="Cysteine proteinases"/>
    <property type="match status" value="1"/>
</dbReference>
<keyword evidence="14" id="KW-1185">Reference proteome</keyword>
<dbReference type="FunFam" id="3.40.50.300:FF:000299">
    <property type="entry name" value="ABC transporter ATP-binding protein/permease"/>
    <property type="match status" value="1"/>
</dbReference>
<dbReference type="PANTHER" id="PTHR24221">
    <property type="entry name" value="ATP-BINDING CASSETTE SUB-FAMILY B"/>
    <property type="match status" value="1"/>
</dbReference>
<gene>
    <name evidence="13" type="ORF">DBZ36_20400</name>
</gene>
<comment type="subcellular location">
    <subcellularLocation>
        <location evidence="1">Cell membrane</location>
        <topology evidence="1">Multi-pass membrane protein</topology>
    </subcellularLocation>
</comment>
<dbReference type="GO" id="GO:0005524">
    <property type="term" value="F:ATP binding"/>
    <property type="evidence" value="ECO:0007669"/>
    <property type="project" value="UniProtKB-KW"/>
</dbReference>